<organism evidence="4">
    <name type="scientific">freshwater metagenome</name>
    <dbReference type="NCBI Taxonomy" id="449393"/>
    <lineage>
        <taxon>unclassified sequences</taxon>
        <taxon>metagenomes</taxon>
        <taxon>ecological metagenomes</taxon>
    </lineage>
</organism>
<dbReference type="InterPro" id="IPR036291">
    <property type="entry name" value="NAD(P)-bd_dom_sf"/>
</dbReference>
<dbReference type="FunFam" id="3.40.50.720:FF:000173">
    <property type="entry name" value="3-oxoacyl-[acyl-carrier protein] reductase"/>
    <property type="match status" value="1"/>
</dbReference>
<dbReference type="GO" id="GO:0030497">
    <property type="term" value="P:fatty acid elongation"/>
    <property type="evidence" value="ECO:0007669"/>
    <property type="project" value="TreeGrafter"/>
</dbReference>
<gene>
    <name evidence="4" type="ORF">UFOPK3610_00237</name>
</gene>
<dbReference type="SUPFAM" id="SSF51735">
    <property type="entry name" value="NAD(P)-binding Rossmann-fold domains"/>
    <property type="match status" value="1"/>
</dbReference>
<evidence type="ECO:0000313" key="4">
    <source>
        <dbReference type="EMBL" id="CAB4903054.1"/>
    </source>
</evidence>
<reference evidence="4" key="1">
    <citation type="submission" date="2020-05" db="EMBL/GenBank/DDBJ databases">
        <authorList>
            <person name="Chiriac C."/>
            <person name="Salcher M."/>
            <person name="Ghai R."/>
            <person name="Kavagutti S V."/>
        </authorList>
    </citation>
    <scope>NUCLEOTIDE SEQUENCE</scope>
</reference>
<dbReference type="InterPro" id="IPR020904">
    <property type="entry name" value="Sc_DH/Rdtase_CS"/>
</dbReference>
<sequence length="234" mass="24124">MGRVVLVTGGSRGIGRATALAFRDAGDTVIVASRSGDSPDGLPAVSMDVTNTASVEAAFDVIESEHGPVEVLVANAGITRDTLLMRMSDDDIDAVLQTNLVGVIRCARRSLRGMLKAKKGRIVLVSSVVWGMGSAGQVNYAAAKAGLVGVARSLAREVGSRSITVNVIAPGFVDTEMTEGLPEDRKQEILSQVPLGRYATADEVAGSIVFLASAEASYITGAIVPVDGGLGMGH</sequence>
<dbReference type="PRINTS" id="PR00081">
    <property type="entry name" value="GDHRDH"/>
</dbReference>
<dbReference type="InterPro" id="IPR057326">
    <property type="entry name" value="KR_dom"/>
</dbReference>
<evidence type="ECO:0000256" key="1">
    <source>
        <dbReference type="ARBA" id="ARBA00006484"/>
    </source>
</evidence>
<dbReference type="SMART" id="SM00822">
    <property type="entry name" value="PKS_KR"/>
    <property type="match status" value="1"/>
</dbReference>
<accession>A0A6J7G8D5</accession>
<dbReference type="PANTHER" id="PTHR42760">
    <property type="entry name" value="SHORT-CHAIN DEHYDROGENASES/REDUCTASES FAMILY MEMBER"/>
    <property type="match status" value="1"/>
</dbReference>
<dbReference type="PROSITE" id="PS00061">
    <property type="entry name" value="ADH_SHORT"/>
    <property type="match status" value="1"/>
</dbReference>
<evidence type="ECO:0000256" key="2">
    <source>
        <dbReference type="ARBA" id="ARBA00023002"/>
    </source>
</evidence>
<dbReference type="NCBIfam" id="NF009466">
    <property type="entry name" value="PRK12826.1-2"/>
    <property type="match status" value="1"/>
</dbReference>
<dbReference type="Pfam" id="PF13561">
    <property type="entry name" value="adh_short_C2"/>
    <property type="match status" value="1"/>
</dbReference>
<dbReference type="InterPro" id="IPR002347">
    <property type="entry name" value="SDR_fam"/>
</dbReference>
<comment type="similarity">
    <text evidence="1">Belongs to the short-chain dehydrogenases/reductases (SDR) family.</text>
</comment>
<name>A0A6J7G8D5_9ZZZZ</name>
<protein>
    <submittedName>
        <fullName evidence="4">Unannotated protein</fullName>
    </submittedName>
</protein>
<dbReference type="PANTHER" id="PTHR42760:SF96">
    <property type="entry name" value="3-OXOACYL-[ACYL-CARRIER-PROTEIN] REDUCTASE FABG"/>
    <property type="match status" value="1"/>
</dbReference>
<dbReference type="GO" id="GO:0016616">
    <property type="term" value="F:oxidoreductase activity, acting on the CH-OH group of donors, NAD or NADP as acceptor"/>
    <property type="evidence" value="ECO:0007669"/>
    <property type="project" value="TreeGrafter"/>
</dbReference>
<feature type="domain" description="Ketoreductase" evidence="3">
    <location>
        <begin position="3"/>
        <end position="171"/>
    </location>
</feature>
<proteinExistence type="inferred from homology"/>
<dbReference type="AlphaFoldDB" id="A0A6J7G8D5"/>
<keyword evidence="2" id="KW-0560">Oxidoreductase</keyword>
<evidence type="ECO:0000259" key="3">
    <source>
        <dbReference type="SMART" id="SM00822"/>
    </source>
</evidence>
<dbReference type="PRINTS" id="PR00080">
    <property type="entry name" value="SDRFAMILY"/>
</dbReference>
<dbReference type="EMBL" id="CAFBMR010000004">
    <property type="protein sequence ID" value="CAB4903054.1"/>
    <property type="molecule type" value="Genomic_DNA"/>
</dbReference>
<dbReference type="Gene3D" id="3.40.50.720">
    <property type="entry name" value="NAD(P)-binding Rossmann-like Domain"/>
    <property type="match status" value="1"/>
</dbReference>